<evidence type="ECO:0000313" key="2">
    <source>
        <dbReference type="Proteomes" id="UP001598019"/>
    </source>
</evidence>
<gene>
    <name evidence="1" type="ORF">SKC37_00380</name>
</gene>
<sequence length="291" mass="33485">MKKTYSVYFFLVFFCQHIVAQNNIKYVTTSQLQYSNKSISVIKLSVNDSAIKVNYFTNKYLGEESASKQFRNWSKNKNVLFFTSANYVSDPFSEYIRPVGLCINKGQVLNYNLSLGNLHGLVLITETGKIFVHNLKNAVLNIKNSNGKNIEFDLSNSMQRNQFFEWAIAEKLTVFQTHLFLYKNEILTSRDLTDTRPRRFLISGTDDSSNKSHYMMYIPTSSTINSAVDLVIGFLRDYEDLKNIDFIINLDSGIHNIFGHFKAKNQLDNRSLFKGTITLESAPNLLVYYVD</sequence>
<dbReference type="EMBL" id="JBBKXX010000001">
    <property type="protein sequence ID" value="MFD3407096.1"/>
    <property type="molecule type" value="Genomic_DNA"/>
</dbReference>
<reference evidence="1 2" key="1">
    <citation type="submission" date="2024-03" db="EMBL/GenBank/DDBJ databases">
        <title>Aquirufa genome sequencing.</title>
        <authorList>
            <person name="Pitt A."/>
            <person name="Hahn M.W."/>
        </authorList>
    </citation>
    <scope>NUCLEOTIDE SEQUENCE [LARGE SCALE GENOMIC DNA]</scope>
    <source>
        <strain evidence="1 2">HETE-83D</strain>
    </source>
</reference>
<organism evidence="1 2">
    <name type="scientific">Aquirufa esocilacus</name>
    <dbReference type="NCBI Taxonomy" id="3096513"/>
    <lineage>
        <taxon>Bacteria</taxon>
        <taxon>Pseudomonadati</taxon>
        <taxon>Bacteroidota</taxon>
        <taxon>Cytophagia</taxon>
        <taxon>Cytophagales</taxon>
        <taxon>Flectobacillaceae</taxon>
        <taxon>Aquirufa</taxon>
    </lineage>
</organism>
<evidence type="ECO:0000313" key="1">
    <source>
        <dbReference type="EMBL" id="MFD3407096.1"/>
    </source>
</evidence>
<accession>A0ABW6DMY4</accession>
<dbReference type="Proteomes" id="UP001598019">
    <property type="component" value="Unassembled WGS sequence"/>
</dbReference>
<proteinExistence type="predicted"/>
<dbReference type="RefSeq" id="WP_377979563.1">
    <property type="nucleotide sequence ID" value="NZ_JBBKXX010000001.1"/>
</dbReference>
<evidence type="ECO:0008006" key="3">
    <source>
        <dbReference type="Google" id="ProtNLM"/>
    </source>
</evidence>
<protein>
    <recommendedName>
        <fullName evidence="3">Phosphodiester glycosidase domain-containing protein</fullName>
    </recommendedName>
</protein>
<keyword evidence="2" id="KW-1185">Reference proteome</keyword>
<comment type="caution">
    <text evidence="1">The sequence shown here is derived from an EMBL/GenBank/DDBJ whole genome shotgun (WGS) entry which is preliminary data.</text>
</comment>
<name>A0ABW6DMY4_9BACT</name>